<comment type="subunit">
    <text evidence="13">Interacts with the Sec translocase complex via SecD. Specifically interacts with transmembrane segments of nascent integral membrane proteins during membrane integration.</text>
</comment>
<dbReference type="InterPro" id="IPR019998">
    <property type="entry name" value="Membr_insert_YidC"/>
</dbReference>
<evidence type="ECO:0000313" key="17">
    <source>
        <dbReference type="EMBL" id="SES63400.1"/>
    </source>
</evidence>
<dbReference type="PANTHER" id="PTHR12428:SF65">
    <property type="entry name" value="CYTOCHROME C OXIDASE ASSEMBLY PROTEIN COX18, MITOCHONDRIAL"/>
    <property type="match status" value="1"/>
</dbReference>
<dbReference type="InterPro" id="IPR047196">
    <property type="entry name" value="YidC_ALB_C"/>
</dbReference>
<evidence type="ECO:0000259" key="16">
    <source>
        <dbReference type="Pfam" id="PF14849"/>
    </source>
</evidence>
<dbReference type="AlphaFoldDB" id="A0A1H9Y3Z1"/>
<evidence type="ECO:0000256" key="12">
    <source>
        <dbReference type="ARBA" id="ARBA00033342"/>
    </source>
</evidence>
<evidence type="ECO:0000256" key="8">
    <source>
        <dbReference type="ARBA" id="ARBA00022989"/>
    </source>
</evidence>
<keyword evidence="10 13" id="KW-0143">Chaperone</keyword>
<evidence type="ECO:0000313" key="18">
    <source>
        <dbReference type="Proteomes" id="UP000199180"/>
    </source>
</evidence>
<evidence type="ECO:0000256" key="3">
    <source>
        <dbReference type="ARBA" id="ARBA00015325"/>
    </source>
</evidence>
<dbReference type="InterPro" id="IPR028053">
    <property type="entry name" value="Membr_insert_YidC_N"/>
</dbReference>
<feature type="domain" description="Membrane insertase YidC N-terminal" evidence="16">
    <location>
        <begin position="77"/>
        <end position="373"/>
    </location>
</feature>
<comment type="function">
    <text evidence="13">Required for the insertion and/or proper folding and/or complex formation of integral membrane proteins into the membrane. Involved in integration of membrane proteins that insert both dependently and independently of the Sec translocase complex, as well as at least some lipoproteins. Aids folding of multispanning membrane proteins.</text>
</comment>
<dbReference type="OrthoDB" id="9780552at2"/>
<evidence type="ECO:0000256" key="7">
    <source>
        <dbReference type="ARBA" id="ARBA00022927"/>
    </source>
</evidence>
<name>A0A1H9Y3Z1_9RHOB</name>
<keyword evidence="18" id="KW-1185">Reference proteome</keyword>
<evidence type="ECO:0000256" key="6">
    <source>
        <dbReference type="ARBA" id="ARBA00022692"/>
    </source>
</evidence>
<dbReference type="PRINTS" id="PR01900">
    <property type="entry name" value="YIDCPROTEIN"/>
</dbReference>
<feature type="transmembrane region" description="Helical" evidence="13">
    <location>
        <begin position="385"/>
        <end position="404"/>
    </location>
</feature>
<dbReference type="Pfam" id="PF02096">
    <property type="entry name" value="60KD_IMP"/>
    <property type="match status" value="1"/>
</dbReference>
<dbReference type="GO" id="GO:0051205">
    <property type="term" value="P:protein insertion into membrane"/>
    <property type="evidence" value="ECO:0007669"/>
    <property type="project" value="TreeGrafter"/>
</dbReference>
<dbReference type="CDD" id="cd20070">
    <property type="entry name" value="5TM_YidC_Alb3"/>
    <property type="match status" value="1"/>
</dbReference>
<evidence type="ECO:0000256" key="14">
    <source>
        <dbReference type="SAM" id="MobiDB-lite"/>
    </source>
</evidence>
<feature type="region of interest" description="Disordered" evidence="14">
    <location>
        <begin position="600"/>
        <end position="623"/>
    </location>
</feature>
<feature type="region of interest" description="Disordered" evidence="14">
    <location>
        <begin position="36"/>
        <end position="77"/>
    </location>
</feature>
<evidence type="ECO:0000259" key="15">
    <source>
        <dbReference type="Pfam" id="PF02096"/>
    </source>
</evidence>
<dbReference type="NCBIfam" id="NF002353">
    <property type="entry name" value="PRK01318.1-4"/>
    <property type="match status" value="1"/>
</dbReference>
<reference evidence="17 18" key="1">
    <citation type="submission" date="2016-10" db="EMBL/GenBank/DDBJ databases">
        <authorList>
            <person name="de Groot N.N."/>
        </authorList>
    </citation>
    <scope>NUCLEOTIDE SEQUENCE [LARGE SCALE GENOMIC DNA]</scope>
    <source>
        <strain evidence="17 18">DSM 17862</strain>
    </source>
</reference>
<feature type="domain" description="Membrane insertase YidC/Oxa/ALB C-terminal" evidence="15">
    <location>
        <begin position="385"/>
        <end position="587"/>
    </location>
</feature>
<dbReference type="GO" id="GO:0005886">
    <property type="term" value="C:plasma membrane"/>
    <property type="evidence" value="ECO:0007669"/>
    <property type="project" value="UniProtKB-SubCell"/>
</dbReference>
<evidence type="ECO:0000256" key="2">
    <source>
        <dbReference type="ARBA" id="ARBA00010527"/>
    </source>
</evidence>
<feature type="transmembrane region" description="Helical" evidence="13">
    <location>
        <begin position="552"/>
        <end position="573"/>
    </location>
</feature>
<keyword evidence="9 13" id="KW-0472">Membrane</keyword>
<evidence type="ECO:0000256" key="1">
    <source>
        <dbReference type="ARBA" id="ARBA00004429"/>
    </source>
</evidence>
<keyword evidence="7 13" id="KW-0653">Protein transport</keyword>
<dbReference type="Proteomes" id="UP000199180">
    <property type="component" value="Unassembled WGS sequence"/>
</dbReference>
<dbReference type="InterPro" id="IPR038221">
    <property type="entry name" value="YidC_periplasmic_sf"/>
</dbReference>
<evidence type="ECO:0000256" key="9">
    <source>
        <dbReference type="ARBA" id="ARBA00023136"/>
    </source>
</evidence>
<organism evidence="17 18">
    <name type="scientific">Paracoccus homiensis</name>
    <dbReference type="NCBI Taxonomy" id="364199"/>
    <lineage>
        <taxon>Bacteria</taxon>
        <taxon>Pseudomonadati</taxon>
        <taxon>Pseudomonadota</taxon>
        <taxon>Alphaproteobacteria</taxon>
        <taxon>Rhodobacterales</taxon>
        <taxon>Paracoccaceae</taxon>
        <taxon>Paracoccus</taxon>
    </lineage>
</organism>
<dbReference type="EMBL" id="FOHO01000001">
    <property type="protein sequence ID" value="SES63400.1"/>
    <property type="molecule type" value="Genomic_DNA"/>
</dbReference>
<dbReference type="InterPro" id="IPR001708">
    <property type="entry name" value="YidC/ALB3/OXA1/COX18"/>
</dbReference>
<evidence type="ECO:0000256" key="10">
    <source>
        <dbReference type="ARBA" id="ARBA00023186"/>
    </source>
</evidence>
<dbReference type="CDD" id="cd19961">
    <property type="entry name" value="EcYidC-like_peri"/>
    <property type="match status" value="1"/>
</dbReference>
<evidence type="ECO:0000256" key="11">
    <source>
        <dbReference type="ARBA" id="ARBA00033245"/>
    </source>
</evidence>
<dbReference type="PRINTS" id="PR00701">
    <property type="entry name" value="60KDINNERMP"/>
</dbReference>
<dbReference type="HAMAP" id="MF_01810">
    <property type="entry name" value="YidC_type1"/>
    <property type="match status" value="1"/>
</dbReference>
<dbReference type="Pfam" id="PF14849">
    <property type="entry name" value="YidC_periplas"/>
    <property type="match status" value="1"/>
</dbReference>
<comment type="caution">
    <text evidence="13">Lacks conserved residue(s) required for the propagation of feature annotation.</text>
</comment>
<keyword evidence="8 13" id="KW-1133">Transmembrane helix</keyword>
<sequence length="623" mass="68482">MQDNNRNLILATVLSFLVILVWYTVFAPEPPVNQQAPQAVTEQGADQGAVAPAQPATGTTADLGSQEQATPVSKAGRVQISSPALQGSISLAGGRVDDLLLSRYQETQDPSSPDVRLLAPSSATAEPGIDTAGYKPYYAVYGWTPGAGTDPAAVPTPATIWSVESGDTLSPGNPVTLVWDNGAGQVFRRTFELDDNYLFTVSQSVQNNGDAAFSAAPYGIIARHGRPDTQNYFVLHEGTVGMHDGELIEMDYGDMADLDPVAREGRADVVEVAENGWIGFTDKYWMTTLAPAPGQAFTAVTKYAENADIYQTEARYPMQTVQPGAEFTSQGYLFAGAKVWEVIKGYEETPGIQRFVDSIDWGWFYFLTKPIFRLLHWLHGMIGNMGWAIIGLTFILKLLVFPLARKSYISMAKMKELQPEMEAIKERTGDDRMKYQKEVMELYKTQKVNPAAGCLPVLLQIPIFFSLYKVIFVTIELRHAPWIGWIRDLSAPDPSSLLNIFGLLPFAPPAQGTLLHSLSLPALAIALGISMWMQQRLNPTPTDPAQKMIFAWMPWIFMFMLGGFASGLVLYWITNNVITIIQQYTIMSMHGHRPDLFGNIKASLPNRPRGNGTGKGEAKGKGK</sequence>
<dbReference type="GO" id="GO:0032977">
    <property type="term" value="F:membrane insertase activity"/>
    <property type="evidence" value="ECO:0007669"/>
    <property type="project" value="InterPro"/>
</dbReference>
<dbReference type="PANTHER" id="PTHR12428">
    <property type="entry name" value="OXA1"/>
    <property type="match status" value="1"/>
</dbReference>
<dbReference type="GO" id="GO:0015031">
    <property type="term" value="P:protein transport"/>
    <property type="evidence" value="ECO:0007669"/>
    <property type="project" value="UniProtKB-KW"/>
</dbReference>
<evidence type="ECO:0000256" key="5">
    <source>
        <dbReference type="ARBA" id="ARBA00022475"/>
    </source>
</evidence>
<dbReference type="NCBIfam" id="TIGR03592">
    <property type="entry name" value="yidC_oxa1_cterm"/>
    <property type="match status" value="1"/>
</dbReference>
<keyword evidence="4 13" id="KW-0813">Transport</keyword>
<dbReference type="Gene3D" id="2.70.98.90">
    <property type="match status" value="1"/>
</dbReference>
<dbReference type="STRING" id="364199.SAMN04489858_1019"/>
<feature type="compositionally biased region" description="Polar residues" evidence="14">
    <location>
        <begin position="56"/>
        <end position="71"/>
    </location>
</feature>
<comment type="subcellular location">
    <subcellularLocation>
        <location evidence="1">Cell inner membrane</location>
        <topology evidence="1">Multi-pass membrane protein</topology>
    </subcellularLocation>
    <subcellularLocation>
        <location evidence="13">Cell membrane</location>
        <topology evidence="13">Multi-pass membrane protein</topology>
    </subcellularLocation>
</comment>
<comment type="similarity">
    <text evidence="2 13">Belongs to the OXA1/ALB3/YidC family. Type 1 subfamily.</text>
</comment>
<keyword evidence="5 13" id="KW-1003">Cell membrane</keyword>
<keyword evidence="6 13" id="KW-0812">Transmembrane</keyword>
<evidence type="ECO:0000256" key="4">
    <source>
        <dbReference type="ARBA" id="ARBA00022448"/>
    </source>
</evidence>
<feature type="transmembrane region" description="Helical" evidence="13">
    <location>
        <begin position="7"/>
        <end position="25"/>
    </location>
</feature>
<protein>
    <recommendedName>
        <fullName evidence="3 13">Membrane protein insertase YidC</fullName>
    </recommendedName>
    <alternativeName>
        <fullName evidence="12 13">Foldase YidC</fullName>
    </alternativeName>
    <alternativeName>
        <fullName evidence="11 13">Membrane integrase YidC</fullName>
    </alternativeName>
    <alternativeName>
        <fullName evidence="13">Membrane protein YidC</fullName>
    </alternativeName>
</protein>
<evidence type="ECO:0000256" key="13">
    <source>
        <dbReference type="HAMAP-Rule" id="MF_01810"/>
    </source>
</evidence>
<dbReference type="RefSeq" id="WP_090731508.1">
    <property type="nucleotide sequence ID" value="NZ_FOHO01000001.1"/>
</dbReference>
<accession>A0A1H9Y3Z1</accession>
<gene>
    <name evidence="13" type="primary">yidC</name>
    <name evidence="17" type="ORF">SAMN04489858_1019</name>
</gene>
<dbReference type="NCBIfam" id="TIGR03593">
    <property type="entry name" value="yidC_nterm"/>
    <property type="match status" value="1"/>
</dbReference>
<proteinExistence type="inferred from homology"/>
<dbReference type="InterPro" id="IPR028055">
    <property type="entry name" value="YidC/Oxa/ALB_C"/>
</dbReference>